<accession>A0A0D2HPR9</accession>
<protein>
    <submittedName>
        <fullName evidence="2">Uncharacterized protein</fullName>
    </submittedName>
</protein>
<proteinExistence type="predicted"/>
<dbReference type="OrthoDB" id="10394694at2759"/>
<dbReference type="GeneID" id="27706273"/>
<dbReference type="AlphaFoldDB" id="A0A0D2HPR9"/>
<dbReference type="VEuPathDB" id="FungiDB:Z520_00527"/>
<dbReference type="RefSeq" id="XP_016637958.1">
    <property type="nucleotide sequence ID" value="XM_016771048.1"/>
</dbReference>
<feature type="region of interest" description="Disordered" evidence="1">
    <location>
        <begin position="67"/>
        <end position="86"/>
    </location>
</feature>
<dbReference type="Proteomes" id="UP000053411">
    <property type="component" value="Unassembled WGS sequence"/>
</dbReference>
<dbReference type="EMBL" id="KN848062">
    <property type="protein sequence ID" value="KIY03836.1"/>
    <property type="molecule type" value="Genomic_DNA"/>
</dbReference>
<keyword evidence="3" id="KW-1185">Reference proteome</keyword>
<sequence length="282" mass="31245">MYHNGSSQRTRKDQEERAVGGQKGNTKEFWAVIRFPYDDLRALSPIIEQICRSGKCIQPVGVYEVSRSPSNKSMGRPGGNGHPPDAADQMIVTDRSDQCVLDGHARTGTLPAALPVVSADNLYLAASEMQTRVTQGSKPAPIPMSAAGVDAAVLLPSDFRILGRKIIDDPRQPLFYIDARGRERPFIALMDTGAEVTVARVSVARRGNACTVKRDCPVRLAAFHGQTVTSKEYAWLDLHRQGSRQRGQPIMVWLLEDRLLPFADAHLGRKDALILGLRWYWE</sequence>
<feature type="region of interest" description="Disordered" evidence="1">
    <location>
        <begin position="1"/>
        <end position="23"/>
    </location>
</feature>
<organism evidence="2 3">
    <name type="scientific">Fonsecaea multimorphosa CBS 102226</name>
    <dbReference type="NCBI Taxonomy" id="1442371"/>
    <lineage>
        <taxon>Eukaryota</taxon>
        <taxon>Fungi</taxon>
        <taxon>Dikarya</taxon>
        <taxon>Ascomycota</taxon>
        <taxon>Pezizomycotina</taxon>
        <taxon>Eurotiomycetes</taxon>
        <taxon>Chaetothyriomycetidae</taxon>
        <taxon>Chaetothyriales</taxon>
        <taxon>Herpotrichiellaceae</taxon>
        <taxon>Fonsecaea</taxon>
    </lineage>
</organism>
<evidence type="ECO:0000256" key="1">
    <source>
        <dbReference type="SAM" id="MobiDB-lite"/>
    </source>
</evidence>
<name>A0A0D2HPR9_9EURO</name>
<evidence type="ECO:0000313" key="2">
    <source>
        <dbReference type="EMBL" id="KIY03836.1"/>
    </source>
</evidence>
<evidence type="ECO:0000313" key="3">
    <source>
        <dbReference type="Proteomes" id="UP000053411"/>
    </source>
</evidence>
<gene>
    <name evidence="2" type="ORF">Z520_00527</name>
</gene>
<reference evidence="2 3" key="1">
    <citation type="submission" date="2015-01" db="EMBL/GenBank/DDBJ databases">
        <title>The Genome Sequence of Fonsecaea multimorphosa CBS 102226.</title>
        <authorList>
            <consortium name="The Broad Institute Genomics Platform"/>
            <person name="Cuomo C."/>
            <person name="de Hoog S."/>
            <person name="Gorbushina A."/>
            <person name="Stielow B."/>
            <person name="Teixiera M."/>
            <person name="Abouelleil A."/>
            <person name="Chapman S.B."/>
            <person name="Priest M."/>
            <person name="Young S.K."/>
            <person name="Wortman J."/>
            <person name="Nusbaum C."/>
            <person name="Birren B."/>
        </authorList>
    </citation>
    <scope>NUCLEOTIDE SEQUENCE [LARGE SCALE GENOMIC DNA]</scope>
    <source>
        <strain evidence="2 3">CBS 102226</strain>
    </source>
</reference>